<evidence type="ECO:0000259" key="2">
    <source>
        <dbReference type="Pfam" id="PF00155"/>
    </source>
</evidence>
<reference evidence="4 6" key="1">
    <citation type="submission" date="2018-08" db="EMBL/GenBank/DDBJ databases">
        <title>The first complete genome of Treponema rectale (CHPAT), a commensal spirochete of the bovine rectum.</title>
        <authorList>
            <person name="Staton G.J."/>
            <person name="Clegg S.R."/>
            <person name="Carter S.D."/>
            <person name="Radford A.D."/>
            <person name="Darby A."/>
            <person name="Hall N."/>
            <person name="Birtles R.J."/>
            <person name="Evans N.J."/>
        </authorList>
    </citation>
    <scope>NUCLEOTIDE SEQUENCE [LARGE SCALE GENOMIC DNA]</scope>
    <source>
        <strain evidence="4 6">CHPA</strain>
    </source>
</reference>
<dbReference type="Proteomes" id="UP000593591">
    <property type="component" value="Chromosome"/>
</dbReference>
<dbReference type="PANTHER" id="PTHR42691:SF1">
    <property type="entry name" value="ASPARTATE AMINOTRANSFERASE YHDR-RELATED"/>
    <property type="match status" value="1"/>
</dbReference>
<dbReference type="NCBIfam" id="NF005305">
    <property type="entry name" value="PRK06836.1"/>
    <property type="match status" value="1"/>
</dbReference>
<dbReference type="InterPro" id="IPR004838">
    <property type="entry name" value="NHTrfase_class1_PyrdxlP-BS"/>
</dbReference>
<dbReference type="InterPro" id="IPR015424">
    <property type="entry name" value="PyrdxlP-dep_Trfase"/>
</dbReference>
<dbReference type="PANTHER" id="PTHR42691">
    <property type="entry name" value="ASPARTATE AMINOTRANSFERASE YHDR-RELATED"/>
    <property type="match status" value="1"/>
</dbReference>
<dbReference type="EMBL" id="JACHFR010000001">
    <property type="protein sequence ID" value="MBB5218351.1"/>
    <property type="molecule type" value="Genomic_DNA"/>
</dbReference>
<evidence type="ECO:0000313" key="6">
    <source>
        <dbReference type="Proteomes" id="UP000593591"/>
    </source>
</evidence>
<comment type="cofactor">
    <cofactor evidence="1">
        <name>pyridoxal 5'-phosphate</name>
        <dbReference type="ChEBI" id="CHEBI:597326"/>
    </cofactor>
</comment>
<feature type="domain" description="Aminotransferase class I/classII large" evidence="2">
    <location>
        <begin position="37"/>
        <end position="383"/>
    </location>
</feature>
<reference evidence="3 5" key="2">
    <citation type="submission" date="2020-08" db="EMBL/GenBank/DDBJ databases">
        <title>Genomic Encyclopedia of Type Strains, Phase IV (KMG-IV): sequencing the most valuable type-strain genomes for metagenomic binning, comparative biology and taxonomic classification.</title>
        <authorList>
            <person name="Goeker M."/>
        </authorList>
    </citation>
    <scope>NUCLEOTIDE SEQUENCE [LARGE SCALE GENOMIC DNA]</scope>
    <source>
        <strain evidence="3 5">DSM 103679</strain>
    </source>
</reference>
<dbReference type="PROSITE" id="PS00105">
    <property type="entry name" value="AA_TRANSFER_CLASS_1"/>
    <property type="match status" value="1"/>
</dbReference>
<name>A0A840SFY4_9SPIR</name>
<dbReference type="GO" id="GO:0030170">
    <property type="term" value="F:pyridoxal phosphate binding"/>
    <property type="evidence" value="ECO:0007669"/>
    <property type="project" value="InterPro"/>
</dbReference>
<dbReference type="KEGG" id="trc:DYE49_05575"/>
<dbReference type="EMBL" id="CP031517">
    <property type="protein sequence ID" value="QOS39952.1"/>
    <property type="molecule type" value="Genomic_DNA"/>
</dbReference>
<accession>A0A840SFY4</accession>
<proteinExistence type="inferred from homology"/>
<dbReference type="Gene3D" id="3.40.640.10">
    <property type="entry name" value="Type I PLP-dependent aspartate aminotransferase-like (Major domain)"/>
    <property type="match status" value="1"/>
</dbReference>
<dbReference type="AlphaFoldDB" id="A0A840SFY4"/>
<dbReference type="SUPFAM" id="SSF53383">
    <property type="entry name" value="PLP-dependent transferases"/>
    <property type="match status" value="1"/>
</dbReference>
<gene>
    <name evidence="4" type="ORF">DYE49_05575</name>
    <name evidence="3" type="ORF">HNP77_000695</name>
</gene>
<keyword evidence="1 3" id="KW-0808">Transferase</keyword>
<dbReference type="Pfam" id="PF00155">
    <property type="entry name" value="Aminotran_1_2"/>
    <property type="match status" value="1"/>
</dbReference>
<sequence>MPISAYIKETMSNKSAGVIRKMFEEGLKLKAQYGEDNVFDFSLGNPDLDPPEKVTDALKKCAADESKNIHGYMPNAGYKFCRDAMAKKTSLEQGVEISGDCVVMAVGAAGALNAVFKAVLNPGDNVIVPSPFFTEYRHYVKNYQGELIEVPAAADCSIDTEAIKNSLNEKTAAVLINSPNNPTGRVYSQANIEQLCKVLEEHGNKCGRKPYLILDEPYRAIVYDGTKVPAAFPLYDSSVVVTSFAKNISIPGERIGYVCVNPACPDKDDFVSAVIFCTRVLGFVNAPALFQRVVAESYDAPCDYSLYKKRRDELMEILDEAGIKHLVPEGAFYMWCKAPDCFNNDDMAFCDYLKKYMILGAPGSSFGGKGWFRLAYCVSEKTILNSRKAFIQAMNDLK</sequence>
<dbReference type="EC" id="2.6.1.-" evidence="1"/>
<evidence type="ECO:0000313" key="5">
    <source>
        <dbReference type="Proteomes" id="UP000578697"/>
    </source>
</evidence>
<dbReference type="InterPro" id="IPR015421">
    <property type="entry name" value="PyrdxlP-dep_Trfase_major"/>
</dbReference>
<dbReference type="GO" id="GO:0008483">
    <property type="term" value="F:transaminase activity"/>
    <property type="evidence" value="ECO:0007669"/>
    <property type="project" value="UniProtKB-KW"/>
</dbReference>
<evidence type="ECO:0000313" key="4">
    <source>
        <dbReference type="EMBL" id="QOS39952.1"/>
    </source>
</evidence>
<dbReference type="Proteomes" id="UP000578697">
    <property type="component" value="Unassembled WGS sequence"/>
</dbReference>
<evidence type="ECO:0000313" key="3">
    <source>
        <dbReference type="EMBL" id="MBB5218351.1"/>
    </source>
</evidence>
<dbReference type="CDD" id="cd00609">
    <property type="entry name" value="AAT_like"/>
    <property type="match status" value="1"/>
</dbReference>
<dbReference type="RefSeq" id="WP_184651771.1">
    <property type="nucleotide sequence ID" value="NZ_JACHFR010000001.1"/>
</dbReference>
<dbReference type="InterPro" id="IPR004839">
    <property type="entry name" value="Aminotransferase_I/II_large"/>
</dbReference>
<comment type="similarity">
    <text evidence="1">Belongs to the class-I pyridoxal-phosphate-dependent aminotransferase family.</text>
</comment>
<protein>
    <recommendedName>
        <fullName evidence="1">Aminotransferase</fullName>
        <ecNumber evidence="1">2.6.1.-</ecNumber>
    </recommendedName>
</protein>
<evidence type="ECO:0000256" key="1">
    <source>
        <dbReference type="RuleBase" id="RU000481"/>
    </source>
</evidence>
<keyword evidence="5" id="KW-1185">Reference proteome</keyword>
<keyword evidence="1 3" id="KW-0032">Aminotransferase</keyword>
<organism evidence="3 5">
    <name type="scientific">Treponema rectale</name>
    <dbReference type="NCBI Taxonomy" id="744512"/>
    <lineage>
        <taxon>Bacteria</taxon>
        <taxon>Pseudomonadati</taxon>
        <taxon>Spirochaetota</taxon>
        <taxon>Spirochaetia</taxon>
        <taxon>Spirochaetales</taxon>
        <taxon>Treponemataceae</taxon>
        <taxon>Treponema</taxon>
    </lineage>
</organism>